<accession>A0A846Z4C5</accession>
<feature type="compositionally biased region" description="Low complexity" evidence="1">
    <location>
        <begin position="173"/>
        <end position="187"/>
    </location>
</feature>
<reference evidence="3 4" key="1">
    <citation type="submission" date="2020-04" db="EMBL/GenBank/DDBJ databases">
        <title>MicrobeNet Type strains.</title>
        <authorList>
            <person name="Nicholson A.C."/>
        </authorList>
    </citation>
    <scope>NUCLEOTIDE SEQUENCE [LARGE SCALE GENOMIC DNA]</scope>
    <source>
        <strain evidence="3 4">ATCC BAA-277</strain>
    </source>
</reference>
<keyword evidence="4" id="KW-1185">Reference proteome</keyword>
<evidence type="ECO:0000256" key="1">
    <source>
        <dbReference type="SAM" id="MobiDB-lite"/>
    </source>
</evidence>
<proteinExistence type="predicted"/>
<keyword evidence="2" id="KW-0472">Membrane</keyword>
<evidence type="ECO:0000313" key="4">
    <source>
        <dbReference type="Proteomes" id="UP000579250"/>
    </source>
</evidence>
<keyword evidence="2" id="KW-1133">Transmembrane helix</keyword>
<dbReference type="Proteomes" id="UP000579250">
    <property type="component" value="Unassembled WGS sequence"/>
</dbReference>
<sequence>MDSAPIQREAFRPQGRPRHALVPVLLRLIAIAGFAFAGWIALSALADSAFAAEQPQPAAQAGDQGPATVRHLATVRHFTSGPGGRTITDDVREIGDHPMRYVRSRQRDLFDDKDRAVRQVRELGDAVGVPRVRVPAVGPARPVLRGLVQRVTDAPPAGRPAAEERPEKQGVPAGAAHQAAAGDAVSAIHHHAAAAATAPAVQKAGGCPHCRDDHRAPAVPVPGPVQDGPQGGGSAGGHPFPTVGDLPHRRNPVAPPAVAAGTFQRTALTDVAAPGGPSVVPD</sequence>
<evidence type="ECO:0000256" key="2">
    <source>
        <dbReference type="SAM" id="Phobius"/>
    </source>
</evidence>
<dbReference type="AlphaFoldDB" id="A0A846Z4C5"/>
<organism evidence="3 4">
    <name type="scientific">Actinomadura latina</name>
    <dbReference type="NCBI Taxonomy" id="163603"/>
    <lineage>
        <taxon>Bacteria</taxon>
        <taxon>Bacillati</taxon>
        <taxon>Actinomycetota</taxon>
        <taxon>Actinomycetes</taxon>
        <taxon>Streptosporangiales</taxon>
        <taxon>Thermomonosporaceae</taxon>
        <taxon>Actinomadura</taxon>
    </lineage>
</organism>
<evidence type="ECO:0000313" key="3">
    <source>
        <dbReference type="EMBL" id="NKZ08210.1"/>
    </source>
</evidence>
<feature type="region of interest" description="Disordered" evidence="1">
    <location>
        <begin position="203"/>
        <end position="240"/>
    </location>
</feature>
<keyword evidence="2" id="KW-0812">Transmembrane</keyword>
<gene>
    <name evidence="3" type="ORF">HGB48_31430</name>
</gene>
<feature type="transmembrane region" description="Helical" evidence="2">
    <location>
        <begin position="20"/>
        <end position="42"/>
    </location>
</feature>
<dbReference type="RefSeq" id="WP_067637048.1">
    <property type="nucleotide sequence ID" value="NZ_JAAXPI010000074.1"/>
</dbReference>
<name>A0A846Z4C5_9ACTN</name>
<protein>
    <submittedName>
        <fullName evidence="3">Uncharacterized protein</fullName>
    </submittedName>
</protein>
<dbReference type="EMBL" id="JAAXPI010000074">
    <property type="protein sequence ID" value="NKZ08210.1"/>
    <property type="molecule type" value="Genomic_DNA"/>
</dbReference>
<comment type="caution">
    <text evidence="3">The sequence shown here is derived from an EMBL/GenBank/DDBJ whole genome shotgun (WGS) entry which is preliminary data.</text>
</comment>
<feature type="region of interest" description="Disordered" evidence="1">
    <location>
        <begin position="153"/>
        <end position="187"/>
    </location>
</feature>